<evidence type="ECO:0000256" key="1">
    <source>
        <dbReference type="SAM" id="Phobius"/>
    </source>
</evidence>
<feature type="transmembrane region" description="Helical" evidence="1">
    <location>
        <begin position="122"/>
        <end position="147"/>
    </location>
</feature>
<keyword evidence="1" id="KW-0812">Transmembrane</keyword>
<dbReference type="Proteomes" id="UP000236311">
    <property type="component" value="Unassembled WGS sequence"/>
</dbReference>
<dbReference type="PANTHER" id="PTHR37305:SF2">
    <property type="entry name" value="BACITRACIN TRANSPORT PERMEASE PROTEIN BCRB"/>
    <property type="match status" value="1"/>
</dbReference>
<feature type="transmembrane region" description="Helical" evidence="1">
    <location>
        <begin position="12"/>
        <end position="36"/>
    </location>
</feature>
<accession>A0A2K4ZJ90</accession>
<feature type="transmembrane region" description="Helical" evidence="1">
    <location>
        <begin position="236"/>
        <end position="255"/>
    </location>
</feature>
<keyword evidence="1" id="KW-1133">Transmembrane helix</keyword>
<gene>
    <name evidence="2" type="ORF">AMURIS_03284</name>
</gene>
<reference evidence="2 3" key="1">
    <citation type="submission" date="2018-01" db="EMBL/GenBank/DDBJ databases">
        <authorList>
            <person name="Gaut B.S."/>
            <person name="Morton B.R."/>
            <person name="Clegg M.T."/>
            <person name="Duvall M.R."/>
        </authorList>
    </citation>
    <scope>NUCLEOTIDE SEQUENCE [LARGE SCALE GENOMIC DNA]</scope>
    <source>
        <strain evidence="2">GP69</strain>
    </source>
</reference>
<evidence type="ECO:0000313" key="3">
    <source>
        <dbReference type="Proteomes" id="UP000236311"/>
    </source>
</evidence>
<dbReference type="GO" id="GO:0140359">
    <property type="term" value="F:ABC-type transporter activity"/>
    <property type="evidence" value="ECO:0007669"/>
    <property type="project" value="InterPro"/>
</dbReference>
<feature type="transmembrane region" description="Helical" evidence="1">
    <location>
        <begin position="186"/>
        <end position="206"/>
    </location>
</feature>
<keyword evidence="3" id="KW-1185">Reference proteome</keyword>
<proteinExistence type="predicted"/>
<dbReference type="PANTHER" id="PTHR37305">
    <property type="entry name" value="INTEGRAL MEMBRANE PROTEIN-RELATED"/>
    <property type="match status" value="1"/>
</dbReference>
<protein>
    <submittedName>
        <fullName evidence="2">ABC-2 family transporter protein</fullName>
    </submittedName>
</protein>
<dbReference type="AlphaFoldDB" id="A0A2K4ZJ90"/>
<feature type="transmembrane region" description="Helical" evidence="1">
    <location>
        <begin position="159"/>
        <end position="179"/>
    </location>
</feature>
<dbReference type="EMBL" id="OFSM01000017">
    <property type="protein sequence ID" value="SOY30553.1"/>
    <property type="molecule type" value="Genomic_DNA"/>
</dbReference>
<name>A0A2K4ZJ90_9FIRM</name>
<organism evidence="2 3">
    <name type="scientific">Acetatifactor muris</name>
    <dbReference type="NCBI Taxonomy" id="879566"/>
    <lineage>
        <taxon>Bacteria</taxon>
        <taxon>Bacillati</taxon>
        <taxon>Bacillota</taxon>
        <taxon>Clostridia</taxon>
        <taxon>Lachnospirales</taxon>
        <taxon>Lachnospiraceae</taxon>
        <taxon>Acetatifactor</taxon>
    </lineage>
</organism>
<dbReference type="GO" id="GO:0005886">
    <property type="term" value="C:plasma membrane"/>
    <property type="evidence" value="ECO:0007669"/>
    <property type="project" value="UniProtKB-SubCell"/>
</dbReference>
<dbReference type="OrthoDB" id="9800309at2"/>
<dbReference type="Pfam" id="PF12679">
    <property type="entry name" value="ABC2_membrane_2"/>
    <property type="match status" value="1"/>
</dbReference>
<sequence>MHLFWQECKMNLKMLLIWAFCVGGLSFGCLCLYHSVADSVGQMSDVFADMGAFSEALGMDKMGIGTLEGYYAVEICILISLGGAMFAAMLGAGILAKEEEGHTCEFLNALPLGRGRIIGEKYAAMFALLAAFHGICVACSLAGFAWMGSMPDVGHFVGYHGAVFLMCLEMGTVCFLLSALQSRKPLGLSIGIAVLFYLLDLFGRVIPALRKLKVLNPFSYSNGADIFSEGKAPDGAWAAGAAVTILALGLAVWVYRRRDLV</sequence>
<keyword evidence="1" id="KW-0472">Membrane</keyword>
<dbReference type="RefSeq" id="WP_103240583.1">
    <property type="nucleotide sequence ID" value="NZ_JANJZD010000017.1"/>
</dbReference>
<evidence type="ECO:0000313" key="2">
    <source>
        <dbReference type="EMBL" id="SOY30553.1"/>
    </source>
</evidence>